<dbReference type="Proteomes" id="UP000283709">
    <property type="component" value="Unassembled WGS sequence"/>
</dbReference>
<reference evidence="1 2" key="1">
    <citation type="submission" date="2016-07" db="EMBL/GenBank/DDBJ databases">
        <title>Genome analysis of Burkholderia fungorum ES3-20.</title>
        <authorList>
            <person name="Xu D."/>
            <person name="Yao R."/>
            <person name="Zheng S."/>
        </authorList>
    </citation>
    <scope>NUCLEOTIDE SEQUENCE [LARGE SCALE GENOMIC DNA]</scope>
    <source>
        <strain evidence="1 2">ES3-20</strain>
    </source>
</reference>
<sequence length="65" mass="6692">MSSTNACNSGCTSRESATVSTSIGCGLSRPNVKRKSDQQAAIAATAMLATSTPDTPQTRLSLFDP</sequence>
<dbReference type="EMBL" id="MCAS01000004">
    <property type="protein sequence ID" value="RKF49431.1"/>
    <property type="molecule type" value="Genomic_DNA"/>
</dbReference>
<evidence type="ECO:0000313" key="1">
    <source>
        <dbReference type="EMBL" id="RKF49431.1"/>
    </source>
</evidence>
<evidence type="ECO:0000313" key="2">
    <source>
        <dbReference type="Proteomes" id="UP000283709"/>
    </source>
</evidence>
<dbReference type="AlphaFoldDB" id="A0A3R7IC98"/>
<proteinExistence type="predicted"/>
<name>A0A3R7IC98_9BURK</name>
<accession>A0A3R7IC98</accession>
<organism evidence="1 2">
    <name type="scientific">Paraburkholderia fungorum</name>
    <dbReference type="NCBI Taxonomy" id="134537"/>
    <lineage>
        <taxon>Bacteria</taxon>
        <taxon>Pseudomonadati</taxon>
        <taxon>Pseudomonadota</taxon>
        <taxon>Betaproteobacteria</taxon>
        <taxon>Burkholderiales</taxon>
        <taxon>Burkholderiaceae</taxon>
        <taxon>Paraburkholderia</taxon>
    </lineage>
</organism>
<comment type="caution">
    <text evidence="1">The sequence shown here is derived from an EMBL/GenBank/DDBJ whole genome shotgun (WGS) entry which is preliminary data.</text>
</comment>
<gene>
    <name evidence="1" type="ORF">BCY88_17555</name>
</gene>
<protein>
    <submittedName>
        <fullName evidence="1">Uncharacterized protein</fullName>
    </submittedName>
</protein>